<sequence>MGVLGSIGYLFVAPIRALRYKTASPMMKERVIKLGVICRKSWICFPPLMMYQYIRQKDKEMYTNELFYKNSDVEEPLSFYDPNKPPDTRNWKVQHDIALLSAAANKQLK</sequence>
<protein>
    <submittedName>
        <fullName evidence="1">Uncharacterized protein</fullName>
    </submittedName>
</protein>
<organism evidence="1 2">
    <name type="scientific">Babesia gibsoni</name>
    <dbReference type="NCBI Taxonomy" id="33632"/>
    <lineage>
        <taxon>Eukaryota</taxon>
        <taxon>Sar</taxon>
        <taxon>Alveolata</taxon>
        <taxon>Apicomplexa</taxon>
        <taxon>Aconoidasida</taxon>
        <taxon>Piroplasmida</taxon>
        <taxon>Babesiidae</taxon>
        <taxon>Babesia</taxon>
    </lineage>
</organism>
<reference evidence="1" key="1">
    <citation type="submission" date="2023-08" db="EMBL/GenBank/DDBJ databases">
        <title>Draft sequence of the Babesia gibsoni genome.</title>
        <authorList>
            <person name="Yamagishi J.Y."/>
            <person name="Xuan X.X."/>
        </authorList>
    </citation>
    <scope>NUCLEOTIDE SEQUENCE</scope>
    <source>
        <strain evidence="1">Azabu</strain>
    </source>
</reference>
<proteinExistence type="predicted"/>
<accession>A0AAD8LI29</accession>
<evidence type="ECO:0000313" key="1">
    <source>
        <dbReference type="EMBL" id="KAK1441997.1"/>
    </source>
</evidence>
<dbReference type="Proteomes" id="UP001230268">
    <property type="component" value="Unassembled WGS sequence"/>
</dbReference>
<keyword evidence="2" id="KW-1185">Reference proteome</keyword>
<dbReference type="EMBL" id="JAVEPI010000004">
    <property type="protein sequence ID" value="KAK1441997.1"/>
    <property type="molecule type" value="Genomic_DNA"/>
</dbReference>
<dbReference type="AlphaFoldDB" id="A0AAD8LI29"/>
<comment type="caution">
    <text evidence="1">The sequence shown here is derived from an EMBL/GenBank/DDBJ whole genome shotgun (WGS) entry which is preliminary data.</text>
</comment>
<gene>
    <name evidence="1" type="ORF">BgAZ_400270</name>
</gene>
<name>A0AAD8LI29_BABGI</name>
<evidence type="ECO:0000313" key="2">
    <source>
        <dbReference type="Proteomes" id="UP001230268"/>
    </source>
</evidence>